<protein>
    <submittedName>
        <fullName evidence="1">Uncharacterized protein</fullName>
    </submittedName>
</protein>
<reference evidence="1" key="1">
    <citation type="submission" date="2016-04" db="EMBL/GenBank/DDBJ databases">
        <authorList>
            <person name="Evans L.H."/>
            <person name="Alamgir A."/>
            <person name="Owens N."/>
            <person name="Weber N.D."/>
            <person name="Virtaneva K."/>
            <person name="Barbian K."/>
            <person name="Babar A."/>
            <person name="Rosenke K."/>
        </authorList>
    </citation>
    <scope>NUCLEOTIDE SEQUENCE</scope>
    <source>
        <strain evidence="1">86</strain>
    </source>
</reference>
<accession>A0A212JHW8</accession>
<evidence type="ECO:0000313" key="1">
    <source>
        <dbReference type="EMBL" id="SBV99049.1"/>
    </source>
</evidence>
<name>A0A212JHW8_9DELT</name>
<dbReference type="EMBL" id="FLUQ01000001">
    <property type="protein sequence ID" value="SBV99049.1"/>
    <property type="molecule type" value="Genomic_DNA"/>
</dbReference>
<sequence>MAGSGGTAHAGPFKPIAESYREGMGTTGNILGGLSAYAEANKSAKFADARRKNALQEGRNNAYLERLQAARKASSTMAAYGGRGVDVNEGTPVNVLASIEADGEVSALQALYTGDMNALDWNVQKKAAKQRARTAMSGVTANLLDPMNTFGGRDALWGNYLNSGGGTFMGQR</sequence>
<proteinExistence type="predicted"/>
<organism evidence="1">
    <name type="scientific">uncultured delta proteobacterium</name>
    <dbReference type="NCBI Taxonomy" id="34034"/>
    <lineage>
        <taxon>Bacteria</taxon>
        <taxon>Deltaproteobacteria</taxon>
        <taxon>environmental samples</taxon>
    </lineage>
</organism>
<dbReference type="AlphaFoldDB" id="A0A212JHW8"/>
<gene>
    <name evidence="1" type="ORF">KL86DPRO_11500</name>
</gene>